<comment type="caution">
    <text evidence="1">The sequence shown here is derived from an EMBL/GenBank/DDBJ whole genome shotgun (WGS) entry which is preliminary data.</text>
</comment>
<name>A0ACC1J853_9FUNG</name>
<protein>
    <submittedName>
        <fullName evidence="1">Uncharacterized protein</fullName>
    </submittedName>
</protein>
<reference evidence="1" key="1">
    <citation type="submission" date="2022-07" db="EMBL/GenBank/DDBJ databases">
        <title>Phylogenomic reconstructions and comparative analyses of Kickxellomycotina fungi.</title>
        <authorList>
            <person name="Reynolds N.K."/>
            <person name="Stajich J.E."/>
            <person name="Barry K."/>
            <person name="Grigoriev I.V."/>
            <person name="Crous P."/>
            <person name="Smith M.E."/>
        </authorList>
    </citation>
    <scope>NUCLEOTIDE SEQUENCE</scope>
    <source>
        <strain evidence="1">NRRL 5244</strain>
    </source>
</reference>
<gene>
    <name evidence="1" type="ORF">FBU59_003518</name>
</gene>
<dbReference type="EMBL" id="JANBPW010002277">
    <property type="protein sequence ID" value="KAJ1941369.1"/>
    <property type="molecule type" value="Genomic_DNA"/>
</dbReference>
<evidence type="ECO:0000313" key="2">
    <source>
        <dbReference type="Proteomes" id="UP001150603"/>
    </source>
</evidence>
<evidence type="ECO:0000313" key="1">
    <source>
        <dbReference type="EMBL" id="KAJ1941369.1"/>
    </source>
</evidence>
<accession>A0ACC1J853</accession>
<proteinExistence type="predicted"/>
<keyword evidence="2" id="KW-1185">Reference proteome</keyword>
<sequence>MAPFSIFSSTRPSATMLRSLAEDAVLAAYEIDPQVRDLIGASVTVSLGDALEFSSSEAVSSVSGKQRTDMEAVFPVFADNQATHVFLRVTGQVEDVVKGARVWLLARTANNQIVELELDVLEDSQTTGRSETRAKRRVQDADFRDLD</sequence>
<organism evidence="1 2">
    <name type="scientific">Linderina macrospora</name>
    <dbReference type="NCBI Taxonomy" id="4868"/>
    <lineage>
        <taxon>Eukaryota</taxon>
        <taxon>Fungi</taxon>
        <taxon>Fungi incertae sedis</taxon>
        <taxon>Zoopagomycota</taxon>
        <taxon>Kickxellomycotina</taxon>
        <taxon>Kickxellomycetes</taxon>
        <taxon>Kickxellales</taxon>
        <taxon>Kickxellaceae</taxon>
        <taxon>Linderina</taxon>
    </lineage>
</organism>
<dbReference type="Proteomes" id="UP001150603">
    <property type="component" value="Unassembled WGS sequence"/>
</dbReference>